<accession>A0A0F9SBI8</accession>
<evidence type="ECO:0000256" key="3">
    <source>
        <dbReference type="ARBA" id="ARBA00022679"/>
    </source>
</evidence>
<organism evidence="12">
    <name type="scientific">marine sediment metagenome</name>
    <dbReference type="NCBI Taxonomy" id="412755"/>
    <lineage>
        <taxon>unclassified sequences</taxon>
        <taxon>metagenomes</taxon>
        <taxon>ecological metagenomes</taxon>
    </lineage>
</organism>
<dbReference type="PANTHER" id="PTHR39650">
    <property type="entry name" value="CDP-ARCHAEOL SYNTHASE"/>
    <property type="match status" value="1"/>
</dbReference>
<protein>
    <recommendedName>
        <fullName evidence="13">CDP-2,3-bis-(O-geranylgeranyl)-sn-glycerol synthase</fullName>
    </recommendedName>
</protein>
<keyword evidence="2" id="KW-0444">Lipid biosynthesis</keyword>
<keyword evidence="10" id="KW-1208">Phospholipid metabolism</keyword>
<dbReference type="Pfam" id="PF01864">
    <property type="entry name" value="CarS-like"/>
    <property type="match status" value="2"/>
</dbReference>
<name>A0A0F9SBI8_9ZZZZ</name>
<proteinExistence type="inferred from homology"/>
<keyword evidence="9" id="KW-0594">Phospholipid biosynthesis</keyword>
<evidence type="ECO:0000256" key="7">
    <source>
        <dbReference type="ARBA" id="ARBA00023098"/>
    </source>
</evidence>
<keyword evidence="6 11" id="KW-1133">Transmembrane helix</keyword>
<keyword evidence="7" id="KW-0443">Lipid metabolism</keyword>
<sequence>MPASNNLTELETKQKKIALILAVIFLFLILIDFVIISLIFTWADWVSMLIFSLLFMVPAYISNASMVFTGGGKPIDGGRNFRDGRRILGDHKTWNGLKGPLFIGIPISFLIFLLFIGLWLPIKEIVIDSLAQGQYVLYNNVKFFEYYFTGGVIPINFIILIIRIILASYGAVIGDLIGSFLKRRFDIGSGAPFWIVDQLDFALFALLFVAIPGFLFPSLFLVPDIFIVVFLIILTPAVSIIANAVAYFVGLKSVPW</sequence>
<evidence type="ECO:0000256" key="8">
    <source>
        <dbReference type="ARBA" id="ARBA00023136"/>
    </source>
</evidence>
<keyword evidence="5" id="KW-0460">Magnesium</keyword>
<dbReference type="GO" id="GO:0016740">
    <property type="term" value="F:transferase activity"/>
    <property type="evidence" value="ECO:0007669"/>
    <property type="project" value="UniProtKB-KW"/>
</dbReference>
<keyword evidence="1" id="KW-1003">Cell membrane</keyword>
<dbReference type="InterPro" id="IPR002726">
    <property type="entry name" value="CarS_archaea"/>
</dbReference>
<keyword evidence="4 11" id="KW-0812">Transmembrane</keyword>
<evidence type="ECO:0000256" key="11">
    <source>
        <dbReference type="SAM" id="Phobius"/>
    </source>
</evidence>
<feature type="transmembrane region" description="Helical" evidence="11">
    <location>
        <begin position="153"/>
        <end position="178"/>
    </location>
</feature>
<feature type="transmembrane region" description="Helical" evidence="11">
    <location>
        <begin position="101"/>
        <end position="122"/>
    </location>
</feature>
<feature type="transmembrane region" description="Helical" evidence="11">
    <location>
        <begin position="17"/>
        <end position="43"/>
    </location>
</feature>
<dbReference type="AlphaFoldDB" id="A0A0F9SBI8"/>
<evidence type="ECO:0000256" key="5">
    <source>
        <dbReference type="ARBA" id="ARBA00022842"/>
    </source>
</evidence>
<feature type="transmembrane region" description="Helical" evidence="11">
    <location>
        <begin position="49"/>
        <end position="69"/>
    </location>
</feature>
<keyword evidence="3" id="KW-0808">Transferase</keyword>
<gene>
    <name evidence="12" type="ORF">LCGC14_0794730</name>
</gene>
<evidence type="ECO:0008006" key="13">
    <source>
        <dbReference type="Google" id="ProtNLM"/>
    </source>
</evidence>
<evidence type="ECO:0000256" key="6">
    <source>
        <dbReference type="ARBA" id="ARBA00022989"/>
    </source>
</evidence>
<evidence type="ECO:0000256" key="1">
    <source>
        <dbReference type="ARBA" id="ARBA00022475"/>
    </source>
</evidence>
<dbReference type="PANTHER" id="PTHR39650:SF1">
    <property type="entry name" value="CDP-ARCHAEOL SYNTHASE"/>
    <property type="match status" value="1"/>
</dbReference>
<evidence type="ECO:0000256" key="4">
    <source>
        <dbReference type="ARBA" id="ARBA00022692"/>
    </source>
</evidence>
<evidence type="ECO:0000313" key="12">
    <source>
        <dbReference type="EMBL" id="KKN34336.1"/>
    </source>
</evidence>
<evidence type="ECO:0000256" key="2">
    <source>
        <dbReference type="ARBA" id="ARBA00022516"/>
    </source>
</evidence>
<dbReference type="InterPro" id="IPR032690">
    <property type="entry name" value="CarS"/>
</dbReference>
<feature type="transmembrane region" description="Helical" evidence="11">
    <location>
        <begin position="225"/>
        <end position="249"/>
    </location>
</feature>
<comment type="caution">
    <text evidence="12">The sequence shown here is derived from an EMBL/GenBank/DDBJ whole genome shotgun (WGS) entry which is preliminary data.</text>
</comment>
<keyword evidence="8 11" id="KW-0472">Membrane</keyword>
<feature type="transmembrane region" description="Helical" evidence="11">
    <location>
        <begin position="199"/>
        <end position="219"/>
    </location>
</feature>
<evidence type="ECO:0000256" key="9">
    <source>
        <dbReference type="ARBA" id="ARBA00023209"/>
    </source>
</evidence>
<dbReference type="GO" id="GO:0008654">
    <property type="term" value="P:phospholipid biosynthetic process"/>
    <property type="evidence" value="ECO:0007669"/>
    <property type="project" value="UniProtKB-KW"/>
</dbReference>
<dbReference type="EMBL" id="LAZR01002112">
    <property type="protein sequence ID" value="KKN34336.1"/>
    <property type="molecule type" value="Genomic_DNA"/>
</dbReference>
<reference evidence="12" key="1">
    <citation type="journal article" date="2015" name="Nature">
        <title>Complex archaea that bridge the gap between prokaryotes and eukaryotes.</title>
        <authorList>
            <person name="Spang A."/>
            <person name="Saw J.H."/>
            <person name="Jorgensen S.L."/>
            <person name="Zaremba-Niedzwiedzka K."/>
            <person name="Martijn J."/>
            <person name="Lind A.E."/>
            <person name="van Eijk R."/>
            <person name="Schleper C."/>
            <person name="Guy L."/>
            <person name="Ettema T.J."/>
        </authorList>
    </citation>
    <scope>NUCLEOTIDE SEQUENCE</scope>
</reference>
<dbReference type="HAMAP" id="MF_01117">
    <property type="entry name" value="CDP_archaeol_synth"/>
    <property type="match status" value="1"/>
</dbReference>
<evidence type="ECO:0000256" key="10">
    <source>
        <dbReference type="ARBA" id="ARBA00023264"/>
    </source>
</evidence>
<dbReference type="NCBIfam" id="NF003114">
    <property type="entry name" value="PRK04032.1"/>
    <property type="match status" value="1"/>
</dbReference>